<accession>A0A5D2PRP9</accession>
<reference evidence="1 2" key="1">
    <citation type="submission" date="2019-07" db="EMBL/GenBank/DDBJ databases">
        <title>WGS assembly of Gossypium tomentosum.</title>
        <authorList>
            <person name="Chen Z.J."/>
            <person name="Sreedasyam A."/>
            <person name="Ando A."/>
            <person name="Song Q."/>
            <person name="De L."/>
            <person name="Hulse-Kemp A."/>
            <person name="Ding M."/>
            <person name="Ye W."/>
            <person name="Kirkbride R."/>
            <person name="Jenkins J."/>
            <person name="Plott C."/>
            <person name="Lovell J."/>
            <person name="Lin Y.-M."/>
            <person name="Vaughn R."/>
            <person name="Liu B."/>
            <person name="Li W."/>
            <person name="Simpson S."/>
            <person name="Scheffler B."/>
            <person name="Saski C."/>
            <person name="Grover C."/>
            <person name="Hu G."/>
            <person name="Conover J."/>
            <person name="Carlson J."/>
            <person name="Shu S."/>
            <person name="Boston L."/>
            <person name="Williams M."/>
            <person name="Peterson D."/>
            <person name="Mcgee K."/>
            <person name="Jones D."/>
            <person name="Wendel J."/>
            <person name="Stelly D."/>
            <person name="Grimwood J."/>
            <person name="Schmutz J."/>
        </authorList>
    </citation>
    <scope>NUCLEOTIDE SEQUENCE [LARGE SCALE GENOMIC DNA]</scope>
    <source>
        <strain evidence="1">7179.01</strain>
    </source>
</reference>
<dbReference type="InterPro" id="IPR036236">
    <property type="entry name" value="Znf_C2H2_sf"/>
</dbReference>
<dbReference type="Proteomes" id="UP000322667">
    <property type="component" value="Chromosome A07"/>
</dbReference>
<protein>
    <submittedName>
        <fullName evidence="1">Uncharacterized protein</fullName>
    </submittedName>
</protein>
<proteinExistence type="predicted"/>
<name>A0A5D2PRP9_GOSTO</name>
<dbReference type="AlphaFoldDB" id="A0A5D2PRP9"/>
<evidence type="ECO:0000313" key="2">
    <source>
        <dbReference type="Proteomes" id="UP000322667"/>
    </source>
</evidence>
<gene>
    <name evidence="1" type="ORF">ES332_A07G111400v1</name>
</gene>
<dbReference type="EMBL" id="CM017616">
    <property type="protein sequence ID" value="TYI18706.1"/>
    <property type="molecule type" value="Genomic_DNA"/>
</dbReference>
<organism evidence="1 2">
    <name type="scientific">Gossypium tomentosum</name>
    <name type="common">Hawaiian cotton</name>
    <name type="synonym">Gossypium sandvicense</name>
    <dbReference type="NCBI Taxonomy" id="34277"/>
    <lineage>
        <taxon>Eukaryota</taxon>
        <taxon>Viridiplantae</taxon>
        <taxon>Streptophyta</taxon>
        <taxon>Embryophyta</taxon>
        <taxon>Tracheophyta</taxon>
        <taxon>Spermatophyta</taxon>
        <taxon>Magnoliopsida</taxon>
        <taxon>eudicotyledons</taxon>
        <taxon>Gunneridae</taxon>
        <taxon>Pentapetalae</taxon>
        <taxon>rosids</taxon>
        <taxon>malvids</taxon>
        <taxon>Malvales</taxon>
        <taxon>Malvaceae</taxon>
        <taxon>Malvoideae</taxon>
        <taxon>Gossypium</taxon>
    </lineage>
</organism>
<evidence type="ECO:0000313" key="1">
    <source>
        <dbReference type="EMBL" id="TYI18706.1"/>
    </source>
</evidence>
<sequence length="33" mass="3920">MVWYQCEDCGDNLKKPKPPNYFKNLLCFKVLPS</sequence>
<keyword evidence="2" id="KW-1185">Reference proteome</keyword>
<dbReference type="SUPFAM" id="SSF57667">
    <property type="entry name" value="beta-beta-alpha zinc fingers"/>
    <property type="match status" value="1"/>
</dbReference>